<dbReference type="GO" id="GO:0008932">
    <property type="term" value="F:lytic endotransglycosylase activity"/>
    <property type="evidence" value="ECO:0007669"/>
    <property type="project" value="TreeGrafter"/>
</dbReference>
<dbReference type="Gene3D" id="1.10.530.10">
    <property type="match status" value="1"/>
</dbReference>
<dbReference type="FunFam" id="1.10.530.10:FF:000004">
    <property type="entry name" value="Membrane-bound lytic murein transglycosylase D"/>
    <property type="match status" value="1"/>
</dbReference>
<dbReference type="InterPro" id="IPR000189">
    <property type="entry name" value="Transglyc_AS"/>
</dbReference>
<dbReference type="SUPFAM" id="SSF54106">
    <property type="entry name" value="LysM domain"/>
    <property type="match status" value="3"/>
</dbReference>
<dbReference type="PROSITE" id="PS51257">
    <property type="entry name" value="PROKAR_LIPOPROTEIN"/>
    <property type="match status" value="1"/>
</dbReference>
<evidence type="ECO:0000259" key="1">
    <source>
        <dbReference type="PROSITE" id="PS51782"/>
    </source>
</evidence>
<dbReference type="PROSITE" id="PS51782">
    <property type="entry name" value="LYSM"/>
    <property type="match status" value="3"/>
</dbReference>
<accession>A0A3B0ZQ42</accession>
<evidence type="ECO:0000313" key="2">
    <source>
        <dbReference type="EMBL" id="VAW89552.1"/>
    </source>
</evidence>
<dbReference type="PANTHER" id="PTHR33734">
    <property type="entry name" value="LYSM DOMAIN-CONTAINING GPI-ANCHORED PROTEIN 2"/>
    <property type="match status" value="1"/>
</dbReference>
<dbReference type="SMART" id="SM00257">
    <property type="entry name" value="LysM"/>
    <property type="match status" value="3"/>
</dbReference>
<sequence length="589" mass="66416">MAIHQKFRLLQLNIGIAAVLLLSGCAVTATQSSSTGDTTQPIVTTTALTTEAEPVEFWETSAIAEPLDPEHTTLSINLNEADDNAAAIIALPDTPIATEELTTHNLNQQLAAHRPDDLWQRIRDGFSLPHSEHARTVSQRRWYARHQEYIDRTSARAQPYLHFIVEEAARRNIPMELALLPIVESAFQPFAYSHGRASGIWQFIPGTGRMYGLKQNWWYDGRRDITASTLAAFDYLESLNKRFKGDWLLALAAYNSGGGTVSKAIRKNRRLGKPTDFWSLKLPRETRAYVPKLLAIRDIVANPEKHNIIMTSLADEPYFEKVATGSQIDLAKAAELAEIPLKQLYRLNPAFNRWATDPDGPHHLLIPLDKSAQFKQNLAALPKESRVKWTRHRIRNGETLGHIARRYKTTVAVIKDVNKVKGHMIRAGKNLIIPVAARSPDSYSLSATQRAQSIKNKPNKGTRLTYKVQRGDTLWDISRAHNVGVRQLARWNAMAPRDTLRPGQKLVIWKSSSKMAKNKMANMTPALNDITQRIRYTVRRGDSLSRISQRFNVSINKLKSWNPKARGKYLQPGQRLTLFVDITNQSGSI</sequence>
<feature type="domain" description="LysM" evidence="1">
    <location>
        <begin position="464"/>
        <end position="508"/>
    </location>
</feature>
<dbReference type="Gene3D" id="3.10.350.10">
    <property type="entry name" value="LysM domain"/>
    <property type="match status" value="3"/>
</dbReference>
<dbReference type="GO" id="GO:0016020">
    <property type="term" value="C:membrane"/>
    <property type="evidence" value="ECO:0007669"/>
    <property type="project" value="InterPro"/>
</dbReference>
<gene>
    <name evidence="2" type="ORF">MNBD_GAMMA17-609</name>
</gene>
<dbReference type="CDD" id="cd00118">
    <property type="entry name" value="LysM"/>
    <property type="match status" value="3"/>
</dbReference>
<dbReference type="GO" id="GO:0000270">
    <property type="term" value="P:peptidoglycan metabolic process"/>
    <property type="evidence" value="ECO:0007669"/>
    <property type="project" value="InterPro"/>
</dbReference>
<name>A0A3B0ZQ42_9ZZZZ</name>
<reference evidence="2" key="1">
    <citation type="submission" date="2018-06" db="EMBL/GenBank/DDBJ databases">
        <authorList>
            <person name="Zhirakovskaya E."/>
        </authorList>
    </citation>
    <scope>NUCLEOTIDE SEQUENCE</scope>
</reference>
<dbReference type="PANTHER" id="PTHR33734:SF22">
    <property type="entry name" value="MEMBRANE-BOUND LYTIC MUREIN TRANSGLYCOSYLASE D"/>
    <property type="match status" value="1"/>
</dbReference>
<organism evidence="2">
    <name type="scientific">hydrothermal vent metagenome</name>
    <dbReference type="NCBI Taxonomy" id="652676"/>
    <lineage>
        <taxon>unclassified sequences</taxon>
        <taxon>metagenomes</taxon>
        <taxon>ecological metagenomes</taxon>
    </lineage>
</organism>
<proteinExistence type="predicted"/>
<dbReference type="InterPro" id="IPR018392">
    <property type="entry name" value="LysM"/>
</dbReference>
<feature type="domain" description="LysM" evidence="1">
    <location>
        <begin position="534"/>
        <end position="578"/>
    </location>
</feature>
<dbReference type="PROSITE" id="PS00922">
    <property type="entry name" value="TRANSGLYCOSYLASE"/>
    <property type="match status" value="1"/>
</dbReference>
<protein>
    <submittedName>
        <fullName evidence="2">Membrane-bound lytic murein transglycosylase D</fullName>
    </submittedName>
</protein>
<dbReference type="CDD" id="cd16894">
    <property type="entry name" value="MltD-like"/>
    <property type="match status" value="1"/>
</dbReference>
<dbReference type="Pfam" id="PF01476">
    <property type="entry name" value="LysM"/>
    <property type="match status" value="3"/>
</dbReference>
<dbReference type="AlphaFoldDB" id="A0A3B0ZQ42"/>
<dbReference type="Pfam" id="PF01464">
    <property type="entry name" value="SLT"/>
    <property type="match status" value="1"/>
</dbReference>
<dbReference type="SUPFAM" id="SSF53955">
    <property type="entry name" value="Lysozyme-like"/>
    <property type="match status" value="1"/>
</dbReference>
<feature type="domain" description="LysM" evidence="1">
    <location>
        <begin position="390"/>
        <end position="433"/>
    </location>
</feature>
<dbReference type="EMBL" id="UOFQ01000141">
    <property type="protein sequence ID" value="VAW89552.1"/>
    <property type="molecule type" value="Genomic_DNA"/>
</dbReference>
<dbReference type="InterPro" id="IPR008258">
    <property type="entry name" value="Transglycosylase_SLT_dom_1"/>
</dbReference>
<dbReference type="InterPro" id="IPR023346">
    <property type="entry name" value="Lysozyme-like_dom_sf"/>
</dbReference>
<dbReference type="InterPro" id="IPR036779">
    <property type="entry name" value="LysM_dom_sf"/>
</dbReference>